<dbReference type="GO" id="GO:0046872">
    <property type="term" value="F:metal ion binding"/>
    <property type="evidence" value="ECO:0007669"/>
    <property type="project" value="UniProtKB-KW"/>
</dbReference>
<dbReference type="PANTHER" id="PTHR34699:SF2">
    <property type="entry name" value="NON-CANONICAL PURINE NTP PHOSPHATASE_PRRC1 DOMAIN-CONTAINING PROTEIN"/>
    <property type="match status" value="1"/>
</dbReference>
<dbReference type="Proteomes" id="UP000254848">
    <property type="component" value="Unassembled WGS sequence"/>
</dbReference>
<sequence length="182" mass="20148">MYHVVAATTNPAKIKAITLAFDDVFGNGNYHIEGLEVDSGVPEQPIGNTETRTGARHRVMCARQVRPEADFWVGIEAGLEDNMTFAWMTVENHRLRGESRSASLMLPERILQEIHAGRALGEEMVKLTGIEGVNRREGAIGIFTQGKLTRTSVYHQALVLALVPFHNEIYNTHPAPSSTPEE</sequence>
<keyword evidence="14" id="KW-1185">Reference proteome</keyword>
<feature type="domain" description="Non-canonical purine NTP phosphatase/PRRC1" evidence="12">
    <location>
        <begin position="7"/>
        <end position="165"/>
    </location>
</feature>
<evidence type="ECO:0000256" key="7">
    <source>
        <dbReference type="ARBA" id="ARBA00023211"/>
    </source>
</evidence>
<dbReference type="SUPFAM" id="SSF52972">
    <property type="entry name" value="ITPase-like"/>
    <property type="match status" value="1"/>
</dbReference>
<dbReference type="GO" id="GO:0103023">
    <property type="term" value="F:ITPase activity"/>
    <property type="evidence" value="ECO:0007669"/>
    <property type="project" value="UniProtKB-EC"/>
</dbReference>
<comment type="similarity">
    <text evidence="10 11">Belongs to the YjjX NTPase family.</text>
</comment>
<evidence type="ECO:0000313" key="13">
    <source>
        <dbReference type="EMBL" id="RDK90906.1"/>
    </source>
</evidence>
<feature type="binding site" evidence="11">
    <location>
        <position position="38"/>
    </location>
    <ligand>
        <name>Mg(2+)</name>
        <dbReference type="ChEBI" id="CHEBI:18420"/>
    </ligand>
</feature>
<dbReference type="EC" id="3.6.1.73" evidence="11"/>
<proteinExistence type="inferred from homology"/>
<comment type="function">
    <text evidence="11">Phosphatase that hydrolyzes non-canonical purine nucleotides such as XTP and ITP to their respective diphosphate derivatives. Probably excludes non-canonical purines from DNA/RNA precursor pool, thus preventing their incorporation into DNA/RNA and avoiding chromosomal lesions.</text>
</comment>
<comment type="cofactor">
    <cofactor evidence="11">
        <name>Mg(2+)</name>
        <dbReference type="ChEBI" id="CHEBI:18420"/>
    </cofactor>
    <cofactor evidence="11">
        <name>Mn(2+)</name>
        <dbReference type="ChEBI" id="CHEBI:29035"/>
    </cofactor>
    <text evidence="11">Binds 1 divalent metal cation per subunit; can use either Mg(2+) or Mn(2+).</text>
</comment>
<evidence type="ECO:0000256" key="8">
    <source>
        <dbReference type="ARBA" id="ARBA00048174"/>
    </source>
</evidence>
<dbReference type="NCBIfam" id="NF003459">
    <property type="entry name" value="PRK05074.1"/>
    <property type="match status" value="1"/>
</dbReference>
<dbReference type="RefSeq" id="WP_115458725.1">
    <property type="nucleotide sequence ID" value="NZ_QRAP01000005.1"/>
</dbReference>
<dbReference type="InterPro" id="IPR026533">
    <property type="entry name" value="NTPase/PRRC1"/>
</dbReference>
<protein>
    <recommendedName>
        <fullName evidence="11">Inosine/xanthosine triphosphatase</fullName>
        <shortName evidence="11">ITPase/XTPase</shortName>
        <ecNumber evidence="11">3.6.1.73</ecNumber>
    </recommendedName>
    <alternativeName>
        <fullName evidence="11">Non-canonical purine NTP phosphatase</fullName>
    </alternativeName>
    <alternativeName>
        <fullName evidence="11">Non-standard purine NTP phosphatase</fullName>
    </alternativeName>
    <alternativeName>
        <fullName evidence="11">Nucleoside-triphosphate phosphatase</fullName>
        <shortName evidence="11">NTPase</shortName>
    </alternativeName>
</protein>
<keyword evidence="3 11" id="KW-0547">Nucleotide-binding</keyword>
<dbReference type="InterPro" id="IPR029001">
    <property type="entry name" value="ITPase-like_fam"/>
</dbReference>
<comment type="caution">
    <text evidence="13">The sequence shown here is derived from an EMBL/GenBank/DDBJ whole genome shotgun (WGS) entry which is preliminary data.</text>
</comment>
<keyword evidence="6 11" id="KW-0546">Nucleotide metabolism</keyword>
<comment type="catalytic activity">
    <reaction evidence="9 11">
        <text>XTP + H2O = XDP + phosphate + H(+)</text>
        <dbReference type="Rhea" id="RHEA:28406"/>
        <dbReference type="ChEBI" id="CHEBI:15377"/>
        <dbReference type="ChEBI" id="CHEBI:15378"/>
        <dbReference type="ChEBI" id="CHEBI:43474"/>
        <dbReference type="ChEBI" id="CHEBI:59884"/>
        <dbReference type="ChEBI" id="CHEBI:61314"/>
        <dbReference type="EC" id="3.6.1.73"/>
    </reaction>
</comment>
<evidence type="ECO:0000256" key="4">
    <source>
        <dbReference type="ARBA" id="ARBA00022801"/>
    </source>
</evidence>
<dbReference type="NCBIfam" id="TIGR00258">
    <property type="entry name" value="inosine/xanthosine triphosphatase"/>
    <property type="match status" value="1"/>
</dbReference>
<gene>
    <name evidence="13" type="ORF">C8D90_105189</name>
</gene>
<keyword evidence="4 11" id="KW-0378">Hydrolase</keyword>
<keyword evidence="7 11" id="KW-0464">Manganese</keyword>
<name>A0A370QQ28_9GAMM</name>
<feature type="binding site" evidence="11">
    <location>
        <begin position="68"/>
        <end position="69"/>
    </location>
    <ligand>
        <name>substrate</name>
    </ligand>
</feature>
<comment type="cofactor">
    <cofactor evidence="1">
        <name>Mn(2+)</name>
        <dbReference type="ChEBI" id="CHEBI:29035"/>
    </cofactor>
</comment>
<dbReference type="Gene3D" id="3.90.950.10">
    <property type="match status" value="1"/>
</dbReference>
<dbReference type="GO" id="GO:0006772">
    <property type="term" value="P:thiamine metabolic process"/>
    <property type="evidence" value="ECO:0007669"/>
    <property type="project" value="TreeGrafter"/>
</dbReference>
<comment type="subunit">
    <text evidence="11">Homodimer.</text>
</comment>
<dbReference type="OrthoDB" id="6334099at2"/>
<keyword evidence="5 11" id="KW-0460">Magnesium</keyword>
<evidence type="ECO:0000313" key="14">
    <source>
        <dbReference type="Proteomes" id="UP000254848"/>
    </source>
</evidence>
<evidence type="ECO:0000256" key="2">
    <source>
        <dbReference type="ARBA" id="ARBA00022723"/>
    </source>
</evidence>
<dbReference type="InterPro" id="IPR050299">
    <property type="entry name" value="YjjX_NTPase"/>
</dbReference>
<dbReference type="HAMAP" id="MF_00648">
    <property type="entry name" value="Non_canon_purine_NTPase_YjjX"/>
    <property type="match status" value="1"/>
</dbReference>
<reference evidence="13 14" key="1">
    <citation type="submission" date="2018-07" db="EMBL/GenBank/DDBJ databases">
        <title>Genomic Encyclopedia of Type Strains, Phase IV (KMG-IV): sequencing the most valuable type-strain genomes for metagenomic binning, comparative biology and taxonomic classification.</title>
        <authorList>
            <person name="Goeker M."/>
        </authorList>
    </citation>
    <scope>NUCLEOTIDE SEQUENCE [LARGE SCALE GENOMIC DNA]</scope>
    <source>
        <strain evidence="13 14">DSM 103736</strain>
    </source>
</reference>
<feature type="binding site" evidence="11">
    <location>
        <begin position="8"/>
        <end position="13"/>
    </location>
    <ligand>
        <name>substrate</name>
    </ligand>
</feature>
<dbReference type="GO" id="GO:0009117">
    <property type="term" value="P:nucleotide metabolic process"/>
    <property type="evidence" value="ECO:0007669"/>
    <property type="project" value="UniProtKB-KW"/>
</dbReference>
<evidence type="ECO:0000256" key="3">
    <source>
        <dbReference type="ARBA" id="ARBA00022741"/>
    </source>
</evidence>
<evidence type="ECO:0000256" key="6">
    <source>
        <dbReference type="ARBA" id="ARBA00023080"/>
    </source>
</evidence>
<accession>A0A370QQ28</accession>
<dbReference type="EMBL" id="QRAP01000005">
    <property type="protein sequence ID" value="RDK90906.1"/>
    <property type="molecule type" value="Genomic_DNA"/>
</dbReference>
<evidence type="ECO:0000256" key="5">
    <source>
        <dbReference type="ARBA" id="ARBA00022842"/>
    </source>
</evidence>
<evidence type="ECO:0000256" key="1">
    <source>
        <dbReference type="ARBA" id="ARBA00001936"/>
    </source>
</evidence>
<comment type="catalytic activity">
    <reaction evidence="8 11">
        <text>ITP + H2O = IDP + phosphate + H(+)</text>
        <dbReference type="Rhea" id="RHEA:28330"/>
        <dbReference type="ChEBI" id="CHEBI:15377"/>
        <dbReference type="ChEBI" id="CHEBI:15378"/>
        <dbReference type="ChEBI" id="CHEBI:43474"/>
        <dbReference type="ChEBI" id="CHEBI:58280"/>
        <dbReference type="ChEBI" id="CHEBI:61402"/>
        <dbReference type="EC" id="3.6.1.73"/>
    </reaction>
</comment>
<dbReference type="InterPro" id="IPR002786">
    <property type="entry name" value="Non_canon_purine_NTPase"/>
</dbReference>
<evidence type="ECO:0000256" key="9">
    <source>
        <dbReference type="ARBA" id="ARBA00048781"/>
    </source>
</evidence>
<dbReference type="PANTHER" id="PTHR34699">
    <property type="match status" value="1"/>
</dbReference>
<keyword evidence="2 11" id="KW-0479">Metal-binding</keyword>
<dbReference type="FunFam" id="3.90.950.10:FF:000002">
    <property type="entry name" value="Inosine/xanthosine triphosphatase"/>
    <property type="match status" value="1"/>
</dbReference>
<evidence type="ECO:0000259" key="12">
    <source>
        <dbReference type="Pfam" id="PF01931"/>
    </source>
</evidence>
<dbReference type="Pfam" id="PF01931">
    <property type="entry name" value="NTPase_I-T"/>
    <property type="match status" value="1"/>
</dbReference>
<organism evidence="13 14">
    <name type="scientific">Enterobacillus tribolii</name>
    <dbReference type="NCBI Taxonomy" id="1487935"/>
    <lineage>
        <taxon>Bacteria</taxon>
        <taxon>Pseudomonadati</taxon>
        <taxon>Pseudomonadota</taxon>
        <taxon>Gammaproteobacteria</taxon>
        <taxon>Enterobacterales</taxon>
        <taxon>Hafniaceae</taxon>
        <taxon>Enterobacillus</taxon>
    </lineage>
</organism>
<dbReference type="GO" id="GO:0000166">
    <property type="term" value="F:nucleotide binding"/>
    <property type="evidence" value="ECO:0007669"/>
    <property type="project" value="UniProtKB-KW"/>
</dbReference>
<feature type="binding site" evidence="11">
    <location>
        <position position="68"/>
    </location>
    <ligand>
        <name>Mg(2+)</name>
        <dbReference type="ChEBI" id="CHEBI:18420"/>
    </ligand>
</feature>
<evidence type="ECO:0000256" key="11">
    <source>
        <dbReference type="HAMAP-Rule" id="MF_00648"/>
    </source>
</evidence>
<dbReference type="AlphaFoldDB" id="A0A370QQ28"/>
<evidence type="ECO:0000256" key="10">
    <source>
        <dbReference type="ARBA" id="ARBA00060855"/>
    </source>
</evidence>